<reference evidence="1" key="1">
    <citation type="submission" date="2024-07" db="EMBL/GenBank/DDBJ databases">
        <title>Metagenome and Metagenome-Assembled Genomes of Archaea from a hot spring from the geothermal field of Los Azufres, Mexico.</title>
        <authorList>
            <person name="Marin-Paredes R."/>
            <person name="Martinez-Romero E."/>
            <person name="Servin-Garciduenas L.E."/>
        </authorList>
    </citation>
    <scope>NUCLEOTIDE SEQUENCE</scope>
    <source>
        <strain evidence="1">AZ1-454</strain>
    </source>
</reference>
<proteinExistence type="predicted"/>
<dbReference type="EMBL" id="JZWS03000001">
    <property type="protein sequence ID" value="MEW9490764.1"/>
    <property type="molecule type" value="Genomic_DNA"/>
</dbReference>
<comment type="caution">
    <text evidence="1">The sequence shown here is derived from an EMBL/GenBank/DDBJ whole genome shotgun (WGS) entry which is preliminary data.</text>
</comment>
<sequence>MLQRKRPKERYVYILDYLREGNPLDKHRNHKNRPIAQVLGEEYFMLMEALVLGGDYQIEQRVDLFNVQDLKIDLTVSYDDLTSVAKDALPRVVKKIVVDREKEFVEFFNKSEPLTLKLHSLELLPGIGKKTLREILEERKKEPFSSFSDIEKRTTLRNVADIITERILLEIQRKDKYYLFVYPTEVDHRKQQEQVIYVGSLERLKEEKLKKNE</sequence>
<name>A0ACC6TLN5_9CREN</name>
<organism evidence="1 2">
    <name type="scientific">Candidatus Aramenus sulfurataquae</name>
    <dbReference type="NCBI Taxonomy" id="1326980"/>
    <lineage>
        <taxon>Archaea</taxon>
        <taxon>Thermoproteota</taxon>
        <taxon>Thermoprotei</taxon>
        <taxon>Sulfolobales</taxon>
        <taxon>Sulfolobaceae</taxon>
        <taxon>Candidatus Aramenus</taxon>
    </lineage>
</organism>
<gene>
    <name evidence="1" type="ORF">TQ35_0000890</name>
</gene>
<evidence type="ECO:0000313" key="2">
    <source>
        <dbReference type="Proteomes" id="UP000053480"/>
    </source>
</evidence>
<protein>
    <submittedName>
        <fullName evidence="1">DUF655 domain-containing protein</fullName>
    </submittedName>
</protein>
<evidence type="ECO:0000313" key="1">
    <source>
        <dbReference type="EMBL" id="MEW9490764.1"/>
    </source>
</evidence>
<accession>A0ACC6TLN5</accession>
<dbReference type="Proteomes" id="UP000053480">
    <property type="component" value="Unassembled WGS sequence"/>
</dbReference>